<dbReference type="EMBL" id="MPOG01000016">
    <property type="protein sequence ID" value="OOH93699.1"/>
    <property type="molecule type" value="Genomic_DNA"/>
</dbReference>
<evidence type="ECO:0000256" key="6">
    <source>
        <dbReference type="ARBA" id="ARBA00023136"/>
    </source>
</evidence>
<feature type="transmembrane region" description="Helical" evidence="7">
    <location>
        <begin position="120"/>
        <end position="139"/>
    </location>
</feature>
<dbReference type="PANTHER" id="PTHR40074">
    <property type="entry name" value="O-ACETYLTRANSFERASE WECH"/>
    <property type="match status" value="1"/>
</dbReference>
<feature type="transmembrane region" description="Helical" evidence="7">
    <location>
        <begin position="276"/>
        <end position="294"/>
    </location>
</feature>
<keyword evidence="3" id="KW-1003">Cell membrane</keyword>
<evidence type="ECO:0000313" key="10">
    <source>
        <dbReference type="Proteomes" id="UP000188947"/>
    </source>
</evidence>
<protein>
    <recommendedName>
        <fullName evidence="8">Acyltransferase 3 domain-containing protein</fullName>
    </recommendedName>
</protein>
<evidence type="ECO:0000313" key="9">
    <source>
        <dbReference type="EMBL" id="OOH93699.1"/>
    </source>
</evidence>
<feature type="transmembrane region" description="Helical" evidence="7">
    <location>
        <begin position="174"/>
        <end position="195"/>
    </location>
</feature>
<dbReference type="Pfam" id="PF01757">
    <property type="entry name" value="Acyl_transf_3"/>
    <property type="match status" value="1"/>
</dbReference>
<feature type="transmembrane region" description="Helical" evidence="7">
    <location>
        <begin position="346"/>
        <end position="364"/>
    </location>
</feature>
<gene>
    <name evidence="9" type="ORF">BMF97_14820</name>
</gene>
<keyword evidence="4 7" id="KW-0812">Transmembrane</keyword>
<comment type="similarity">
    <text evidence="2">Belongs to the acyltransferase 3 family.</text>
</comment>
<sequence length="384" mass="45215">MEKNSRKFYNNIHSNKIIDTDFKLNNINYVKQESQVVEILRFPLAILVVFAHMLPFQQESLHLNFKGINVYHFVSELISHHVAHISVSLYFIISGYYFFTHAQQSWDNHMYWVKLKKKAKTLLIPYLVWNTIYIAAVYVKNYIFIRNGFHAEVGYNDFCHLSLYKLLWEMPVNFPLWFIRDLMVMSLLTPLFYFCFRFTKTYGLLFLFTIYILGFKSGIPGFSSVAFFYFGVGIFMRMYGLSILEVTLSYKNIIISGTVIFLGLALYNLGAPNYELWRRIFRIFGVLAMFYFGYRISVRSHKLKKIFLMFSSVSFFVYVAHEIYIINWLKGLLSRSYLSNTGWGMLLGYFVAPFICIGILMIIYKLMTRLIPRTLAVITGNRTS</sequence>
<keyword evidence="6 7" id="KW-0472">Membrane</keyword>
<name>A0A1V3TWY1_ELIME</name>
<evidence type="ECO:0000256" key="7">
    <source>
        <dbReference type="SAM" id="Phobius"/>
    </source>
</evidence>
<keyword evidence="5 7" id="KW-1133">Transmembrane helix</keyword>
<comment type="subcellular location">
    <subcellularLocation>
        <location evidence="1">Cell membrane</location>
        <topology evidence="1">Multi-pass membrane protein</topology>
    </subcellularLocation>
</comment>
<dbReference type="InterPro" id="IPR002656">
    <property type="entry name" value="Acyl_transf_3_dom"/>
</dbReference>
<keyword evidence="10" id="KW-1185">Reference proteome</keyword>
<evidence type="ECO:0000256" key="2">
    <source>
        <dbReference type="ARBA" id="ARBA00007400"/>
    </source>
</evidence>
<evidence type="ECO:0000259" key="8">
    <source>
        <dbReference type="Pfam" id="PF01757"/>
    </source>
</evidence>
<comment type="caution">
    <text evidence="9">The sequence shown here is derived from an EMBL/GenBank/DDBJ whole genome shotgun (WGS) entry which is preliminary data.</text>
</comment>
<organism evidence="9 10">
    <name type="scientific">Elizabethkingia meningoseptica</name>
    <name type="common">Chryseobacterium meningosepticum</name>
    <dbReference type="NCBI Taxonomy" id="238"/>
    <lineage>
        <taxon>Bacteria</taxon>
        <taxon>Pseudomonadati</taxon>
        <taxon>Bacteroidota</taxon>
        <taxon>Flavobacteriia</taxon>
        <taxon>Flavobacteriales</taxon>
        <taxon>Weeksellaceae</taxon>
        <taxon>Elizabethkingia</taxon>
    </lineage>
</organism>
<dbReference type="GO" id="GO:0016413">
    <property type="term" value="F:O-acetyltransferase activity"/>
    <property type="evidence" value="ECO:0007669"/>
    <property type="project" value="TreeGrafter"/>
</dbReference>
<accession>A0A1V3TWY1</accession>
<evidence type="ECO:0000256" key="5">
    <source>
        <dbReference type="ARBA" id="ARBA00022989"/>
    </source>
</evidence>
<feature type="transmembrane region" description="Helical" evidence="7">
    <location>
        <begin position="77"/>
        <end position="99"/>
    </location>
</feature>
<feature type="transmembrane region" description="Helical" evidence="7">
    <location>
        <begin position="39"/>
        <end position="57"/>
    </location>
</feature>
<dbReference type="RefSeq" id="WP_069213764.1">
    <property type="nucleotide sequence ID" value="NZ_CP016378.1"/>
</dbReference>
<feature type="transmembrane region" description="Helical" evidence="7">
    <location>
        <begin position="202"/>
        <end position="219"/>
    </location>
</feature>
<dbReference type="Proteomes" id="UP000188947">
    <property type="component" value="Unassembled WGS sequence"/>
</dbReference>
<feature type="transmembrane region" description="Helical" evidence="7">
    <location>
        <begin position="253"/>
        <end position="270"/>
    </location>
</feature>
<dbReference type="PANTHER" id="PTHR40074:SF2">
    <property type="entry name" value="O-ACETYLTRANSFERASE WECH"/>
    <property type="match status" value="1"/>
</dbReference>
<feature type="transmembrane region" description="Helical" evidence="7">
    <location>
        <begin position="225"/>
        <end position="246"/>
    </location>
</feature>
<proteinExistence type="inferred from homology"/>
<dbReference type="OrthoDB" id="265992at2"/>
<feature type="transmembrane region" description="Helical" evidence="7">
    <location>
        <begin position="306"/>
        <end position="326"/>
    </location>
</feature>
<feature type="domain" description="Acyltransferase 3" evidence="8">
    <location>
        <begin position="38"/>
        <end position="360"/>
    </location>
</feature>
<dbReference type="AlphaFoldDB" id="A0A1V3TWY1"/>
<evidence type="ECO:0000256" key="4">
    <source>
        <dbReference type="ARBA" id="ARBA00022692"/>
    </source>
</evidence>
<dbReference type="GO" id="GO:0005886">
    <property type="term" value="C:plasma membrane"/>
    <property type="evidence" value="ECO:0007669"/>
    <property type="project" value="UniProtKB-SubCell"/>
</dbReference>
<dbReference type="GO" id="GO:0009246">
    <property type="term" value="P:enterobacterial common antigen biosynthetic process"/>
    <property type="evidence" value="ECO:0007669"/>
    <property type="project" value="TreeGrafter"/>
</dbReference>
<evidence type="ECO:0000256" key="1">
    <source>
        <dbReference type="ARBA" id="ARBA00004651"/>
    </source>
</evidence>
<evidence type="ECO:0000256" key="3">
    <source>
        <dbReference type="ARBA" id="ARBA00022475"/>
    </source>
</evidence>
<reference evidence="9 10" key="1">
    <citation type="submission" date="2016-11" db="EMBL/GenBank/DDBJ databases">
        <title>Genome sequence and comparative genomic analysis of clinical strain Elizabethkingia meningoseptica 61421 PRCM.</title>
        <authorList>
            <person name="Wang M."/>
            <person name="Hu S."/>
            <person name="Cao L."/>
            <person name="Jiang T."/>
            <person name="Zhou Y."/>
            <person name="Ming D."/>
        </authorList>
    </citation>
    <scope>NUCLEOTIDE SEQUENCE [LARGE SCALE GENOMIC DNA]</scope>
    <source>
        <strain evidence="9 10">61421 PRCM</strain>
    </source>
</reference>